<dbReference type="GO" id="GO:0006508">
    <property type="term" value="P:proteolysis"/>
    <property type="evidence" value="ECO:0007669"/>
    <property type="project" value="UniProtKB-KW"/>
</dbReference>
<dbReference type="Proteomes" id="UP000218615">
    <property type="component" value="Unassembled WGS sequence"/>
</dbReference>
<keyword evidence="5" id="KW-0479">Metal-binding</keyword>
<keyword evidence="9 11" id="KW-0482">Metalloprotease</keyword>
<evidence type="ECO:0000256" key="1">
    <source>
        <dbReference type="ARBA" id="ARBA00004651"/>
    </source>
</evidence>
<dbReference type="GO" id="GO:0046872">
    <property type="term" value="F:metal ion binding"/>
    <property type="evidence" value="ECO:0007669"/>
    <property type="project" value="UniProtKB-KW"/>
</dbReference>
<feature type="transmembrane region" description="Helical" evidence="12">
    <location>
        <begin position="74"/>
        <end position="94"/>
    </location>
</feature>
<evidence type="ECO:0000313" key="14">
    <source>
        <dbReference type="EMBL" id="SNQ59248.1"/>
    </source>
</evidence>
<sequence length="226" mass="25350">MNILGEINCFGLCLRLSDFAPFVALFLVISIALLAASFIVKNPKHKLLIFVSAQVAVFLAIIATFYLMKCDGMLTIYLYFAYVAISSVLIFGVLRHYDSIMIKRLDAKPVGNLIDWTQKFVSQLTCATVYYYDSAAPRAFAAGRSIFVSVGLLEMLDNEELKAVLAHEAWHIRNNSRMPYLRQLAFMTFSSHKRSELEYMADSFAADIAGSKALSSARNKIDKVFI</sequence>
<dbReference type="InterPro" id="IPR001915">
    <property type="entry name" value="Peptidase_M48"/>
</dbReference>
<dbReference type="AlphaFoldDB" id="A0A284VJ02"/>
<dbReference type="Gene3D" id="3.30.2010.10">
    <property type="entry name" value="Metalloproteases ('zincins'), catalytic domain"/>
    <property type="match status" value="1"/>
</dbReference>
<name>A0A284VJ02_9EURY</name>
<dbReference type="PANTHER" id="PTHR43221:SF1">
    <property type="entry name" value="PROTEASE HTPX"/>
    <property type="match status" value="1"/>
</dbReference>
<gene>
    <name evidence="14" type="ORF">MNV_1100025</name>
</gene>
<dbReference type="GO" id="GO:0004222">
    <property type="term" value="F:metalloendopeptidase activity"/>
    <property type="evidence" value="ECO:0007669"/>
    <property type="project" value="InterPro"/>
</dbReference>
<keyword evidence="3 11" id="KW-0645">Protease</keyword>
<keyword evidence="8 12" id="KW-1133">Transmembrane helix</keyword>
<dbReference type="EMBL" id="FZMP01000014">
    <property type="protein sequence ID" value="SNQ59248.1"/>
    <property type="molecule type" value="Genomic_DNA"/>
</dbReference>
<dbReference type="STRING" id="1392998.ANME2D_03026"/>
<comment type="subcellular location">
    <subcellularLocation>
        <location evidence="1">Cell membrane</location>
        <topology evidence="1">Multi-pass membrane protein</topology>
    </subcellularLocation>
</comment>
<keyword evidence="15" id="KW-1185">Reference proteome</keyword>
<evidence type="ECO:0000256" key="3">
    <source>
        <dbReference type="ARBA" id="ARBA00022670"/>
    </source>
</evidence>
<protein>
    <recommendedName>
        <fullName evidence="13">Peptidase M48 domain-containing protein</fullName>
    </recommendedName>
</protein>
<evidence type="ECO:0000256" key="9">
    <source>
        <dbReference type="ARBA" id="ARBA00023049"/>
    </source>
</evidence>
<evidence type="ECO:0000256" key="11">
    <source>
        <dbReference type="RuleBase" id="RU003983"/>
    </source>
</evidence>
<evidence type="ECO:0000259" key="13">
    <source>
        <dbReference type="Pfam" id="PF01435"/>
    </source>
</evidence>
<keyword evidence="2" id="KW-1003">Cell membrane</keyword>
<dbReference type="Pfam" id="PF01435">
    <property type="entry name" value="Peptidase_M48"/>
    <property type="match status" value="1"/>
</dbReference>
<feature type="transmembrane region" description="Helical" evidence="12">
    <location>
        <begin position="47"/>
        <end position="68"/>
    </location>
</feature>
<comment type="cofactor">
    <cofactor evidence="11">
        <name>Zn(2+)</name>
        <dbReference type="ChEBI" id="CHEBI:29105"/>
    </cofactor>
    <text evidence="11">Binds 1 zinc ion per subunit.</text>
</comment>
<evidence type="ECO:0000256" key="2">
    <source>
        <dbReference type="ARBA" id="ARBA00022475"/>
    </source>
</evidence>
<evidence type="ECO:0000256" key="10">
    <source>
        <dbReference type="ARBA" id="ARBA00023136"/>
    </source>
</evidence>
<reference evidence="15" key="1">
    <citation type="submission" date="2017-06" db="EMBL/GenBank/DDBJ databases">
        <authorList>
            <person name="Cremers G."/>
        </authorList>
    </citation>
    <scope>NUCLEOTIDE SEQUENCE [LARGE SCALE GENOMIC DNA]</scope>
</reference>
<dbReference type="RefSeq" id="WP_256999901.1">
    <property type="nucleotide sequence ID" value="NZ_FZMP01000014.1"/>
</dbReference>
<accession>A0A284VJ02</accession>
<evidence type="ECO:0000256" key="12">
    <source>
        <dbReference type="SAM" id="Phobius"/>
    </source>
</evidence>
<comment type="similarity">
    <text evidence="11">Belongs to the peptidase M48 family.</text>
</comment>
<keyword evidence="7 11" id="KW-0862">Zinc</keyword>
<keyword evidence="4 12" id="KW-0812">Transmembrane</keyword>
<organism evidence="14 15">
    <name type="scientific">Candidatus Methanoperedens nitratireducens</name>
    <dbReference type="NCBI Taxonomy" id="1392998"/>
    <lineage>
        <taxon>Archaea</taxon>
        <taxon>Methanobacteriati</taxon>
        <taxon>Methanobacteriota</taxon>
        <taxon>Stenosarchaea group</taxon>
        <taxon>Methanomicrobia</taxon>
        <taxon>Methanosarcinales</taxon>
        <taxon>ANME-2 cluster</taxon>
        <taxon>Candidatus Methanoperedentaceae</taxon>
        <taxon>Candidatus Methanoperedens</taxon>
    </lineage>
</organism>
<evidence type="ECO:0000256" key="7">
    <source>
        <dbReference type="ARBA" id="ARBA00022833"/>
    </source>
</evidence>
<dbReference type="GO" id="GO:0005886">
    <property type="term" value="C:plasma membrane"/>
    <property type="evidence" value="ECO:0007669"/>
    <property type="project" value="UniProtKB-SubCell"/>
</dbReference>
<evidence type="ECO:0000256" key="5">
    <source>
        <dbReference type="ARBA" id="ARBA00022723"/>
    </source>
</evidence>
<dbReference type="PANTHER" id="PTHR43221">
    <property type="entry name" value="PROTEASE HTPX"/>
    <property type="match status" value="1"/>
</dbReference>
<keyword evidence="6 11" id="KW-0378">Hydrolase</keyword>
<feature type="transmembrane region" description="Helical" evidence="12">
    <location>
        <begin position="20"/>
        <end position="40"/>
    </location>
</feature>
<evidence type="ECO:0000256" key="4">
    <source>
        <dbReference type="ARBA" id="ARBA00022692"/>
    </source>
</evidence>
<dbReference type="InterPro" id="IPR050083">
    <property type="entry name" value="HtpX_protease"/>
</dbReference>
<feature type="domain" description="Peptidase M48" evidence="13">
    <location>
        <begin position="131"/>
        <end position="176"/>
    </location>
</feature>
<evidence type="ECO:0000256" key="6">
    <source>
        <dbReference type="ARBA" id="ARBA00022801"/>
    </source>
</evidence>
<proteinExistence type="inferred from homology"/>
<evidence type="ECO:0000313" key="15">
    <source>
        <dbReference type="Proteomes" id="UP000218615"/>
    </source>
</evidence>
<keyword evidence="10 12" id="KW-0472">Membrane</keyword>
<evidence type="ECO:0000256" key="8">
    <source>
        <dbReference type="ARBA" id="ARBA00022989"/>
    </source>
</evidence>